<feature type="region of interest" description="Disordered" evidence="1">
    <location>
        <begin position="105"/>
        <end position="149"/>
    </location>
</feature>
<proteinExistence type="predicted"/>
<evidence type="ECO:0000313" key="3">
    <source>
        <dbReference type="Proteomes" id="UP000192247"/>
    </source>
</evidence>
<feature type="compositionally biased region" description="Basic residues" evidence="1">
    <location>
        <begin position="123"/>
        <end position="133"/>
    </location>
</feature>
<reference evidence="2 3" key="1">
    <citation type="journal article" date="2017" name="Gigascience">
        <title>Draft genome of the honey bee ectoparasitic mite, Tropilaelaps mercedesae, is shaped by the parasitic life history.</title>
        <authorList>
            <person name="Dong X."/>
            <person name="Armstrong S.D."/>
            <person name="Xia D."/>
            <person name="Makepeace B.L."/>
            <person name="Darby A.C."/>
            <person name="Kadowaki T."/>
        </authorList>
    </citation>
    <scope>NUCLEOTIDE SEQUENCE [LARGE SCALE GENOMIC DNA]</scope>
    <source>
        <strain evidence="2">Wuxi-XJTLU</strain>
    </source>
</reference>
<dbReference type="InParanoid" id="A0A1V9XE30"/>
<evidence type="ECO:0000313" key="2">
    <source>
        <dbReference type="EMBL" id="OQR71749.1"/>
    </source>
</evidence>
<comment type="caution">
    <text evidence="2">The sequence shown here is derived from an EMBL/GenBank/DDBJ whole genome shotgun (WGS) entry which is preliminary data.</text>
</comment>
<dbReference type="Proteomes" id="UP000192247">
    <property type="component" value="Unassembled WGS sequence"/>
</dbReference>
<name>A0A1V9XE30_9ACAR</name>
<accession>A0A1V9XE30</accession>
<protein>
    <submittedName>
        <fullName evidence="2">Uncharacterized protein</fullName>
    </submittedName>
</protein>
<gene>
    <name evidence="2" type="ORF">BIW11_03909</name>
</gene>
<evidence type="ECO:0000256" key="1">
    <source>
        <dbReference type="SAM" id="MobiDB-lite"/>
    </source>
</evidence>
<organism evidence="2 3">
    <name type="scientific">Tropilaelaps mercedesae</name>
    <dbReference type="NCBI Taxonomy" id="418985"/>
    <lineage>
        <taxon>Eukaryota</taxon>
        <taxon>Metazoa</taxon>
        <taxon>Ecdysozoa</taxon>
        <taxon>Arthropoda</taxon>
        <taxon>Chelicerata</taxon>
        <taxon>Arachnida</taxon>
        <taxon>Acari</taxon>
        <taxon>Parasitiformes</taxon>
        <taxon>Mesostigmata</taxon>
        <taxon>Gamasina</taxon>
        <taxon>Dermanyssoidea</taxon>
        <taxon>Laelapidae</taxon>
        <taxon>Tropilaelaps</taxon>
    </lineage>
</organism>
<dbReference type="AlphaFoldDB" id="A0A1V9XE30"/>
<dbReference type="EMBL" id="MNPL01013663">
    <property type="protein sequence ID" value="OQR71749.1"/>
    <property type="molecule type" value="Genomic_DNA"/>
</dbReference>
<sequence>MISPASGRTAPGGLRSRLEIAQVPSFISCRVGGVLVRDPLGCVCLPLRSSAASQPPFRRLRGVTAVRYVTVVRGSPKMFRIEEKDGNTYIYSLVNKKLLCVLRDSRSSTKGGSPTESGARVRSISHRHQKRSRTIATAKFSRQLPSPPR</sequence>
<keyword evidence="3" id="KW-1185">Reference proteome</keyword>